<dbReference type="eggNOG" id="COG1846">
    <property type="taxonomic scope" value="Bacteria"/>
</dbReference>
<keyword evidence="1" id="KW-0805">Transcription regulation</keyword>
<dbReference type="SMART" id="SM00347">
    <property type="entry name" value="HTH_MARR"/>
    <property type="match status" value="1"/>
</dbReference>
<dbReference type="SUPFAM" id="SSF46785">
    <property type="entry name" value="Winged helix' DNA-binding domain"/>
    <property type="match status" value="1"/>
</dbReference>
<accession>E2ZML6</accession>
<comment type="caution">
    <text evidence="5">The sequence shown here is derived from an EMBL/GenBank/DDBJ whole genome shotgun (WGS) entry which is preliminary data.</text>
</comment>
<evidence type="ECO:0000259" key="4">
    <source>
        <dbReference type="PROSITE" id="PS50995"/>
    </source>
</evidence>
<dbReference type="Proteomes" id="UP000006028">
    <property type="component" value="Unassembled WGS sequence"/>
</dbReference>
<dbReference type="STRING" id="748224.HMPREF9436_02936"/>
<protein>
    <submittedName>
        <fullName evidence="5">Transcriptional regulator, MarR family</fullName>
    </submittedName>
</protein>
<dbReference type="HOGENOM" id="CLU_1545321_0_0_9"/>
<dbReference type="PANTHER" id="PTHR33164:SF43">
    <property type="entry name" value="HTH-TYPE TRANSCRIPTIONAL REPRESSOR YETL"/>
    <property type="match status" value="1"/>
</dbReference>
<evidence type="ECO:0000256" key="1">
    <source>
        <dbReference type="ARBA" id="ARBA00023015"/>
    </source>
</evidence>
<dbReference type="PROSITE" id="PS50995">
    <property type="entry name" value="HTH_MARR_2"/>
    <property type="match status" value="1"/>
</dbReference>
<dbReference type="Gene3D" id="1.10.10.10">
    <property type="entry name" value="Winged helix-like DNA-binding domain superfamily/Winged helix DNA-binding domain"/>
    <property type="match status" value="1"/>
</dbReference>
<gene>
    <name evidence="5" type="ORF">HMPREF9436_02936</name>
</gene>
<evidence type="ECO:0000313" key="5">
    <source>
        <dbReference type="EMBL" id="EFQ05607.1"/>
    </source>
</evidence>
<dbReference type="InterPro" id="IPR023187">
    <property type="entry name" value="Tscrpt_reg_MarR-type_CS"/>
</dbReference>
<dbReference type="BioCyc" id="FCF748224-HMP:GTSS-954-MONOMER"/>
<dbReference type="Pfam" id="PF01047">
    <property type="entry name" value="MarR"/>
    <property type="match status" value="1"/>
</dbReference>
<dbReference type="EMBL" id="AECU01000213">
    <property type="protein sequence ID" value="EFQ05607.1"/>
    <property type="molecule type" value="Genomic_DNA"/>
</dbReference>
<dbReference type="OrthoDB" id="9799747at2"/>
<evidence type="ECO:0000256" key="3">
    <source>
        <dbReference type="ARBA" id="ARBA00023163"/>
    </source>
</evidence>
<dbReference type="GO" id="GO:0003677">
    <property type="term" value="F:DNA binding"/>
    <property type="evidence" value="ECO:0007669"/>
    <property type="project" value="UniProtKB-KW"/>
</dbReference>
<feature type="domain" description="HTH marR-type" evidence="4">
    <location>
        <begin position="1"/>
        <end position="153"/>
    </location>
</feature>
<dbReference type="PANTHER" id="PTHR33164">
    <property type="entry name" value="TRANSCRIPTIONAL REGULATOR, MARR FAMILY"/>
    <property type="match status" value="1"/>
</dbReference>
<dbReference type="AlphaFoldDB" id="E2ZML6"/>
<evidence type="ECO:0000313" key="6">
    <source>
        <dbReference type="Proteomes" id="UP000006028"/>
    </source>
</evidence>
<name>E2ZML6_9FIRM</name>
<sequence length="173" mass="19145">MRRDRMLNETEAAASFHGLCHFFGRLSKASRAGMKAALRGCPKCHFPMLEGLAHTISTHGQNGAVYVSDFAREAHQPLPAISRSLRQLEQDGLVLREADPADRRKTLVRITPEGYAACARCEDALSDYFACVMARLTPEQVQQMNTLRGALMDAILAENASREAKNNEGRTEL</sequence>
<dbReference type="InterPro" id="IPR036388">
    <property type="entry name" value="WH-like_DNA-bd_sf"/>
</dbReference>
<dbReference type="PRINTS" id="PR00598">
    <property type="entry name" value="HTHMARR"/>
</dbReference>
<keyword evidence="3" id="KW-0804">Transcription</keyword>
<dbReference type="PROSITE" id="PS01117">
    <property type="entry name" value="HTH_MARR_1"/>
    <property type="match status" value="1"/>
</dbReference>
<proteinExistence type="predicted"/>
<reference evidence="5 6" key="1">
    <citation type="submission" date="2010-08" db="EMBL/GenBank/DDBJ databases">
        <authorList>
            <person name="Weinstock G."/>
            <person name="Sodergren E."/>
            <person name="Clifton S."/>
            <person name="Fulton L."/>
            <person name="Fulton B."/>
            <person name="Courtney L."/>
            <person name="Fronick C."/>
            <person name="Harrison M."/>
            <person name="Strong C."/>
            <person name="Farmer C."/>
            <person name="Delahaunty K."/>
            <person name="Markovic C."/>
            <person name="Hall O."/>
            <person name="Minx P."/>
            <person name="Tomlinson C."/>
            <person name="Mitreva M."/>
            <person name="Hou S."/>
            <person name="Chen J."/>
            <person name="Wollam A."/>
            <person name="Pepin K.H."/>
            <person name="Johnson M."/>
            <person name="Bhonagiri V."/>
            <person name="Zhang X."/>
            <person name="Suruliraj S."/>
            <person name="Warren W."/>
            <person name="Chinwalla A."/>
            <person name="Mardis E.R."/>
            <person name="Wilson R.K."/>
        </authorList>
    </citation>
    <scope>NUCLEOTIDE SEQUENCE [LARGE SCALE GENOMIC DNA]</scope>
    <source>
        <strain evidence="5 6">KLE1255</strain>
    </source>
</reference>
<dbReference type="InterPro" id="IPR000835">
    <property type="entry name" value="HTH_MarR-typ"/>
</dbReference>
<evidence type="ECO:0000256" key="2">
    <source>
        <dbReference type="ARBA" id="ARBA00023125"/>
    </source>
</evidence>
<dbReference type="InterPro" id="IPR036390">
    <property type="entry name" value="WH_DNA-bd_sf"/>
</dbReference>
<dbReference type="GO" id="GO:0003700">
    <property type="term" value="F:DNA-binding transcription factor activity"/>
    <property type="evidence" value="ECO:0007669"/>
    <property type="project" value="InterPro"/>
</dbReference>
<dbReference type="InterPro" id="IPR039422">
    <property type="entry name" value="MarR/SlyA-like"/>
</dbReference>
<organism evidence="5 6">
    <name type="scientific">Faecalibacterium cf. prausnitzii KLE1255</name>
    <dbReference type="NCBI Taxonomy" id="748224"/>
    <lineage>
        <taxon>Bacteria</taxon>
        <taxon>Bacillati</taxon>
        <taxon>Bacillota</taxon>
        <taxon>Clostridia</taxon>
        <taxon>Eubacteriales</taxon>
        <taxon>Oscillospiraceae</taxon>
        <taxon>Faecalibacterium</taxon>
    </lineage>
</organism>
<keyword evidence="2" id="KW-0238">DNA-binding</keyword>
<dbReference type="GO" id="GO:0006950">
    <property type="term" value="P:response to stress"/>
    <property type="evidence" value="ECO:0007669"/>
    <property type="project" value="TreeGrafter"/>
</dbReference>